<reference evidence="11" key="1">
    <citation type="journal article" date="2020" name="mSystems">
        <title>Genome- and Community-Level Interaction Insights into Carbon Utilization and Element Cycling Functions of Hydrothermarchaeota in Hydrothermal Sediment.</title>
        <authorList>
            <person name="Zhou Z."/>
            <person name="Liu Y."/>
            <person name="Xu W."/>
            <person name="Pan J."/>
            <person name="Luo Z.H."/>
            <person name="Li M."/>
        </authorList>
    </citation>
    <scope>NUCLEOTIDE SEQUENCE [LARGE SCALE GENOMIC DNA]</scope>
    <source>
        <strain evidence="11">HyVt-633</strain>
    </source>
</reference>
<accession>A0A7C5DFD5</accession>
<dbReference type="InterPro" id="IPR016300">
    <property type="entry name" value="ATPase_ArsA/GET3"/>
</dbReference>
<sequence length="402" mass="45672">MRNIVFTGKGGVGKTSVAAATAVRAASQGYKTLVISTDPAHSLGDSFDIELGPSPVKIADNLWGQEVSVYGDLSLNWEVVREHFAHLMEVQGIEGIYVEEMGVLPGMEELFSLSYIKRYNDSNEYDLLVVDCAPTGETLRLLSIPETFGWMLKLMRNMEKYVVKPVIRPLSKRIGRLHDFVPESEIYDQVDHLFSSVEGIIELLSDDSKTTVRLVMNPEKMVIKESMRALTYLNLYGITVDQIIINRVYMDDVDGHYFEGWKEIQKKYIEEIETSFAPIPITKVPLYRKEVLGMEMLKKVGETVYGERNPLDIFYHEEHVDIHKVSKGHYIMKLRLPFVFDNRMAANVTQVGDSLTVRIGNYQKGVVLPTFLAGMKVAHAGYEEKWLAIEFKKKEMIEETAG</sequence>
<comment type="caution">
    <text evidence="11">The sequence shown here is derived from an EMBL/GenBank/DDBJ whole genome shotgun (WGS) entry which is preliminary data.</text>
</comment>
<dbReference type="GO" id="GO:0015446">
    <property type="term" value="F:ATPase-coupled arsenite transmembrane transporter activity"/>
    <property type="evidence" value="ECO:0007669"/>
    <property type="project" value="UniProtKB-EC"/>
</dbReference>
<dbReference type="InterPro" id="IPR027417">
    <property type="entry name" value="P-loop_NTPase"/>
</dbReference>
<dbReference type="GO" id="GO:0005524">
    <property type="term" value="F:ATP binding"/>
    <property type="evidence" value="ECO:0007669"/>
    <property type="project" value="UniProtKB-KW"/>
</dbReference>
<keyword evidence="5" id="KW-1278">Translocase</keyword>
<evidence type="ECO:0000256" key="2">
    <source>
        <dbReference type="ARBA" id="ARBA00022741"/>
    </source>
</evidence>
<keyword evidence="4" id="KW-0059">Arsenical resistance</keyword>
<dbReference type="InterPro" id="IPR025723">
    <property type="entry name" value="ArsA/GET3_ATPase-like"/>
</dbReference>
<proteinExistence type="inferred from homology"/>
<feature type="domain" description="ArsA HSP20-like" evidence="10">
    <location>
        <begin position="328"/>
        <end position="391"/>
    </location>
</feature>
<keyword evidence="3" id="KW-0067">ATP-binding</keyword>
<dbReference type="CDD" id="cd02035">
    <property type="entry name" value="ArsA"/>
    <property type="match status" value="1"/>
</dbReference>
<evidence type="ECO:0000256" key="3">
    <source>
        <dbReference type="ARBA" id="ARBA00022840"/>
    </source>
</evidence>
<evidence type="ECO:0000256" key="8">
    <source>
        <dbReference type="ARBA" id="ARBA00066752"/>
    </source>
</evidence>
<evidence type="ECO:0000259" key="10">
    <source>
        <dbReference type="Pfam" id="PF17886"/>
    </source>
</evidence>
<organism evidence="11">
    <name type="scientific">Chlorobaculum parvum</name>
    <dbReference type="NCBI Taxonomy" id="274539"/>
    <lineage>
        <taxon>Bacteria</taxon>
        <taxon>Pseudomonadati</taxon>
        <taxon>Chlorobiota</taxon>
        <taxon>Chlorobiia</taxon>
        <taxon>Chlorobiales</taxon>
        <taxon>Chlorobiaceae</taxon>
        <taxon>Chlorobaculum</taxon>
    </lineage>
</organism>
<comment type="catalytic activity">
    <reaction evidence="6">
        <text>arsenite(in) + ATP + H2O = arsenite(out) + ADP + phosphate + H(+)</text>
        <dbReference type="Rhea" id="RHEA:11348"/>
        <dbReference type="ChEBI" id="CHEBI:15377"/>
        <dbReference type="ChEBI" id="CHEBI:15378"/>
        <dbReference type="ChEBI" id="CHEBI:29242"/>
        <dbReference type="ChEBI" id="CHEBI:30616"/>
        <dbReference type="ChEBI" id="CHEBI:43474"/>
        <dbReference type="ChEBI" id="CHEBI:456216"/>
        <dbReference type="EC" id="7.3.2.7"/>
    </reaction>
</comment>
<dbReference type="PANTHER" id="PTHR10803">
    <property type="entry name" value="ARSENICAL PUMP-DRIVING ATPASE ARSENITE-TRANSLOCATING ATPASE"/>
    <property type="match status" value="1"/>
</dbReference>
<keyword evidence="2" id="KW-0547">Nucleotide-binding</keyword>
<dbReference type="NCBIfam" id="TIGR00345">
    <property type="entry name" value="GET3_arsA_TRC40"/>
    <property type="match status" value="1"/>
</dbReference>
<dbReference type="Proteomes" id="UP000886058">
    <property type="component" value="Unassembled WGS sequence"/>
</dbReference>
<dbReference type="PANTHER" id="PTHR10803:SF3">
    <property type="entry name" value="ATPASE GET3"/>
    <property type="match status" value="1"/>
</dbReference>
<evidence type="ECO:0000256" key="1">
    <source>
        <dbReference type="ARBA" id="ARBA00011040"/>
    </source>
</evidence>
<dbReference type="GO" id="GO:0016887">
    <property type="term" value="F:ATP hydrolysis activity"/>
    <property type="evidence" value="ECO:0007669"/>
    <property type="project" value="InterPro"/>
</dbReference>
<dbReference type="Gene3D" id="2.60.40.790">
    <property type="match status" value="1"/>
</dbReference>
<gene>
    <name evidence="11" type="ORF">ENL07_10125</name>
</gene>
<name>A0A7C5DFD5_9CHLB</name>
<comment type="function">
    <text evidence="7">Anion-transporting ATPase. Catalyzes the extrusion of arsenite.</text>
</comment>
<dbReference type="Pfam" id="PF17886">
    <property type="entry name" value="ArsA_HSP20"/>
    <property type="match status" value="1"/>
</dbReference>
<evidence type="ECO:0000313" key="11">
    <source>
        <dbReference type="EMBL" id="HHE32952.1"/>
    </source>
</evidence>
<evidence type="ECO:0000256" key="7">
    <source>
        <dbReference type="ARBA" id="ARBA00059736"/>
    </source>
</evidence>
<evidence type="ECO:0000256" key="5">
    <source>
        <dbReference type="ARBA" id="ARBA00022967"/>
    </source>
</evidence>
<dbReference type="SUPFAM" id="SSF52540">
    <property type="entry name" value="P-loop containing nucleoside triphosphate hydrolases"/>
    <property type="match status" value="1"/>
</dbReference>
<dbReference type="InterPro" id="IPR040612">
    <property type="entry name" value="ArsA_HSP20-like"/>
</dbReference>
<evidence type="ECO:0000256" key="6">
    <source>
        <dbReference type="ARBA" id="ARBA00052296"/>
    </source>
</evidence>
<dbReference type="EMBL" id="DRSQ01000218">
    <property type="protein sequence ID" value="HHE32952.1"/>
    <property type="molecule type" value="Genomic_DNA"/>
</dbReference>
<dbReference type="InterPro" id="IPR008978">
    <property type="entry name" value="HSP20-like_chaperone"/>
</dbReference>
<protein>
    <recommendedName>
        <fullName evidence="8">arsenite-transporting ATPase</fullName>
        <ecNumber evidence="8">7.3.2.7</ecNumber>
    </recommendedName>
</protein>
<dbReference type="EC" id="7.3.2.7" evidence="8"/>
<comment type="similarity">
    <text evidence="1">Belongs to the arsA ATPase family.</text>
</comment>
<feature type="domain" description="ArsA/GET3 Anion-transporting ATPase-like" evidence="9">
    <location>
        <begin position="1"/>
        <end position="305"/>
    </location>
</feature>
<dbReference type="Pfam" id="PF02374">
    <property type="entry name" value="ArsA_ATPase"/>
    <property type="match status" value="1"/>
</dbReference>
<dbReference type="Gene3D" id="3.40.50.300">
    <property type="entry name" value="P-loop containing nucleotide triphosphate hydrolases"/>
    <property type="match status" value="1"/>
</dbReference>
<evidence type="ECO:0000256" key="4">
    <source>
        <dbReference type="ARBA" id="ARBA00022849"/>
    </source>
</evidence>
<dbReference type="AlphaFoldDB" id="A0A7C5DFD5"/>
<evidence type="ECO:0000259" key="9">
    <source>
        <dbReference type="Pfam" id="PF02374"/>
    </source>
</evidence>
<dbReference type="FunFam" id="3.40.50.300:FF:001801">
    <property type="entry name" value="Putative arsenical pump-driving ATPase"/>
    <property type="match status" value="1"/>
</dbReference>